<dbReference type="Gene3D" id="3.30.420.10">
    <property type="entry name" value="Ribonuclease H-like superfamily/Ribonuclease H"/>
    <property type="match status" value="1"/>
</dbReference>
<dbReference type="InterPro" id="IPR036397">
    <property type="entry name" value="RNaseH_sf"/>
</dbReference>
<sequence length="120" mass="13782">SLSNLGGQGKKSTISFYVLEIIQQTLSKNAETTTREMQKVWTIMAELKGNFKHPQLVLVWGGISRQGRSKILIFSGLMDADFYVNEVLMKGLLEFGSCKYDRQYKLMQDNVSRDENQRRV</sequence>
<proteinExistence type="predicted"/>
<protein>
    <submittedName>
        <fullName evidence="2">Uncharacterized protein</fullName>
    </submittedName>
</protein>
<evidence type="ECO:0000313" key="1">
    <source>
        <dbReference type="Proteomes" id="UP000887565"/>
    </source>
</evidence>
<keyword evidence="1" id="KW-1185">Reference proteome</keyword>
<dbReference type="GO" id="GO:0003676">
    <property type="term" value="F:nucleic acid binding"/>
    <property type="evidence" value="ECO:0007669"/>
    <property type="project" value="InterPro"/>
</dbReference>
<evidence type="ECO:0000313" key="2">
    <source>
        <dbReference type="WBParaSite" id="nRc.2.0.1.t34268-RA"/>
    </source>
</evidence>
<name>A0A915K7E8_ROMCU</name>
<dbReference type="AlphaFoldDB" id="A0A915K7E8"/>
<reference evidence="2" key="1">
    <citation type="submission" date="2022-11" db="UniProtKB">
        <authorList>
            <consortium name="WormBaseParasite"/>
        </authorList>
    </citation>
    <scope>IDENTIFICATION</scope>
</reference>
<accession>A0A915K7E8</accession>
<organism evidence="1 2">
    <name type="scientific">Romanomermis culicivorax</name>
    <name type="common">Nematode worm</name>
    <dbReference type="NCBI Taxonomy" id="13658"/>
    <lineage>
        <taxon>Eukaryota</taxon>
        <taxon>Metazoa</taxon>
        <taxon>Ecdysozoa</taxon>
        <taxon>Nematoda</taxon>
        <taxon>Enoplea</taxon>
        <taxon>Dorylaimia</taxon>
        <taxon>Mermithida</taxon>
        <taxon>Mermithoidea</taxon>
        <taxon>Mermithidae</taxon>
        <taxon>Romanomermis</taxon>
    </lineage>
</organism>
<dbReference type="WBParaSite" id="nRc.2.0.1.t34268-RA">
    <property type="protein sequence ID" value="nRc.2.0.1.t34268-RA"/>
    <property type="gene ID" value="nRc.2.0.1.g34268"/>
</dbReference>
<dbReference type="Proteomes" id="UP000887565">
    <property type="component" value="Unplaced"/>
</dbReference>